<organism evidence="4 5">
    <name type="scientific">OM182 bacterium MED-G28</name>
    <dbReference type="NCBI Taxonomy" id="1986256"/>
    <lineage>
        <taxon>Bacteria</taxon>
        <taxon>Pseudomonadati</taxon>
        <taxon>Pseudomonadota</taxon>
        <taxon>Gammaproteobacteria</taxon>
        <taxon>OMG group</taxon>
        <taxon>OM182 clade</taxon>
    </lineage>
</organism>
<evidence type="ECO:0000313" key="5">
    <source>
        <dbReference type="Proteomes" id="UP000219329"/>
    </source>
</evidence>
<comment type="caution">
    <text evidence="4">The sequence shown here is derived from an EMBL/GenBank/DDBJ whole genome shotgun (WGS) entry which is preliminary data.</text>
</comment>
<protein>
    <submittedName>
        <fullName evidence="4">Aldehyde dehydrogenase family protein</fullName>
    </submittedName>
</protein>
<reference evidence="4 5" key="1">
    <citation type="submission" date="2017-08" db="EMBL/GenBank/DDBJ databases">
        <title>Fine stratification of microbial communities through a metagenomic profile of the photic zone.</title>
        <authorList>
            <person name="Haro-Moreno J.M."/>
            <person name="Lopez-Perez M."/>
            <person name="De La Torre J."/>
            <person name="Picazo A."/>
            <person name="Camacho A."/>
            <person name="Rodriguez-Valera F."/>
        </authorList>
    </citation>
    <scope>NUCLEOTIDE SEQUENCE [LARGE SCALE GENOMIC DNA]</scope>
    <source>
        <strain evidence="4">MED-G28</strain>
    </source>
</reference>
<dbReference type="SUPFAM" id="SSF53720">
    <property type="entry name" value="ALDH-like"/>
    <property type="match status" value="1"/>
</dbReference>
<proteinExistence type="inferred from homology"/>
<name>A0A2A5W8F0_9GAMM</name>
<evidence type="ECO:0000256" key="2">
    <source>
        <dbReference type="ARBA" id="ARBA00023002"/>
    </source>
</evidence>
<dbReference type="Pfam" id="PF00171">
    <property type="entry name" value="Aldedh"/>
    <property type="match status" value="1"/>
</dbReference>
<evidence type="ECO:0000259" key="3">
    <source>
        <dbReference type="Pfam" id="PF00171"/>
    </source>
</evidence>
<dbReference type="InterPro" id="IPR016162">
    <property type="entry name" value="Ald_DH_N"/>
</dbReference>
<dbReference type="FunFam" id="3.40.605.10:FF:000007">
    <property type="entry name" value="NAD/NADP-dependent betaine aldehyde dehydrogenase"/>
    <property type="match status" value="1"/>
</dbReference>
<dbReference type="PANTHER" id="PTHR42804">
    <property type="entry name" value="ALDEHYDE DEHYDROGENASE"/>
    <property type="match status" value="1"/>
</dbReference>
<evidence type="ECO:0000256" key="1">
    <source>
        <dbReference type="ARBA" id="ARBA00009986"/>
    </source>
</evidence>
<dbReference type="EMBL" id="NTJZ01000015">
    <property type="protein sequence ID" value="PDH32557.1"/>
    <property type="molecule type" value="Genomic_DNA"/>
</dbReference>
<dbReference type="Proteomes" id="UP000219329">
    <property type="component" value="Unassembled WGS sequence"/>
</dbReference>
<dbReference type="Gene3D" id="3.40.605.10">
    <property type="entry name" value="Aldehyde Dehydrogenase, Chain A, domain 1"/>
    <property type="match status" value="1"/>
</dbReference>
<dbReference type="FunFam" id="3.40.309.10:FF:000012">
    <property type="entry name" value="Betaine aldehyde dehydrogenase"/>
    <property type="match status" value="1"/>
</dbReference>
<dbReference type="PANTHER" id="PTHR42804:SF1">
    <property type="entry name" value="ALDEHYDE DEHYDROGENASE-RELATED"/>
    <property type="match status" value="1"/>
</dbReference>
<feature type="domain" description="Aldehyde dehydrogenase" evidence="3">
    <location>
        <begin position="13"/>
        <end position="469"/>
    </location>
</feature>
<sequence>MRHYKHFYINGQWVEPNKPDELEVINPSNESIAGIISLGSTVDVDDAVMAAKSAFSKFSVSQPKERLELLENILAEFMCRYDEIANAITEEMGSPNLFAFQEQAACGNGHLEATIAALANFKFLEKKENAQIYKEPIGVCALITPWNWPINQIVCKVAPALAMGCTMVLKPSEIAPFSAYLFAEVLHKAGVPAGVFNLVNGDGATVGTALAAHADVDMVSFTGSTRAGIEVAQTAAITVKRVTQELGGKSPNIILDDADLETAISTGVQSCFSNSGQSCDAPTRLLIPESLHDKARDIAVATAKKLVVGDPSQPTTDLGPVVSQQHFEKIQRLIQIGIAEGCELACGGLGLPEGLKQGYFVRPTIFCNVKNEASIAREEIFGPVLVIIPYQDEQDAIRIANETPYGLCAYVSGSPNRARLIASHVRAGSVYLNGEEGSFDVPFGGFKQSGNGREFAEYGFEDYLELKTIIGAAGQIK</sequence>
<dbReference type="InterPro" id="IPR015590">
    <property type="entry name" value="Aldehyde_DH_dom"/>
</dbReference>
<comment type="similarity">
    <text evidence="1">Belongs to the aldehyde dehydrogenase family.</text>
</comment>
<accession>A0A2A5W8F0</accession>
<keyword evidence="2" id="KW-0560">Oxidoreductase</keyword>
<dbReference type="CDD" id="cd07138">
    <property type="entry name" value="ALDH_CddD_SSP0762"/>
    <property type="match status" value="1"/>
</dbReference>
<dbReference type="InterPro" id="IPR016161">
    <property type="entry name" value="Ald_DH/histidinol_DH"/>
</dbReference>
<dbReference type="AlphaFoldDB" id="A0A2A5W8F0"/>
<evidence type="ECO:0000313" key="4">
    <source>
        <dbReference type="EMBL" id="PDH32557.1"/>
    </source>
</evidence>
<dbReference type="InterPro" id="IPR016163">
    <property type="entry name" value="Ald_DH_C"/>
</dbReference>
<gene>
    <name evidence="4" type="ORF">CNF02_11610</name>
</gene>
<dbReference type="GO" id="GO:0016620">
    <property type="term" value="F:oxidoreductase activity, acting on the aldehyde or oxo group of donors, NAD or NADP as acceptor"/>
    <property type="evidence" value="ECO:0007669"/>
    <property type="project" value="InterPro"/>
</dbReference>
<dbReference type="Gene3D" id="3.40.309.10">
    <property type="entry name" value="Aldehyde Dehydrogenase, Chain A, domain 2"/>
    <property type="match status" value="1"/>
</dbReference>